<gene>
    <name evidence="2" type="ORF">QBC47DRAFT_453431</name>
</gene>
<evidence type="ECO:0000313" key="2">
    <source>
        <dbReference type="EMBL" id="KAK1753600.1"/>
    </source>
</evidence>
<dbReference type="InterPro" id="IPR052895">
    <property type="entry name" value="HetReg/Transcr_Mod"/>
</dbReference>
<name>A0AAJ0F9Y2_9PEZI</name>
<protein>
    <submittedName>
        <fullName evidence="2">Heterokaryon incompatibility protein-domain-containing protein</fullName>
    </submittedName>
</protein>
<evidence type="ECO:0000259" key="1">
    <source>
        <dbReference type="Pfam" id="PF06985"/>
    </source>
</evidence>
<feature type="domain" description="Heterokaryon incompatibility" evidence="1">
    <location>
        <begin position="58"/>
        <end position="193"/>
    </location>
</feature>
<dbReference type="InterPro" id="IPR010730">
    <property type="entry name" value="HET"/>
</dbReference>
<dbReference type="Proteomes" id="UP001239445">
    <property type="component" value="Unassembled WGS sequence"/>
</dbReference>
<comment type="caution">
    <text evidence="2">The sequence shown here is derived from an EMBL/GenBank/DDBJ whole genome shotgun (WGS) entry which is preliminary data.</text>
</comment>
<dbReference type="Pfam" id="PF06985">
    <property type="entry name" value="HET"/>
    <property type="match status" value="1"/>
</dbReference>
<proteinExistence type="predicted"/>
<accession>A0AAJ0F9Y2</accession>
<sequence>MLSRWGGSLYQPLSPKLLETRLLELEPSAETSSDIRCRLTKRSLLPSPITEPSHPAAFEVLSYTWGDVSNDKQILVNHHTLSVTSNLEAFLRIRRERDKSVMLWIDALCINQRDTHEKNFQIPLMPLIYATARRLTVWLGPEHDNSCLAMKELASLGSTSPYEKMPILARETKQALDALLTRPWWTRVWIIQELALGGAGIKLERIQVRCGNDTIAWGSIVVAAARMQAYHNDLRQPFPNTANILELDSLRESALRFLRLSPGSPRSQGALELVCRYRHFLATDPRDKIYALTSLCARLGPDQIVPRYEARVEDIYTSFACDILAGGRDDALELLRHAGPSRYAELPSWVPDWSTPLRCQPLSLRRMQRYFEVPWWSEPTEEKPHVWRDDGTLEPSHVSYRHFPASSMQDASSPQRADELREASLRRLEIGAAGYGVVRSIDELPPNFLAHGVSHEIKTRIEEVLRTGDTLLCVSDRLQASESGASVSGVRLDAVKIGEILVERRVKRWLLRELRNGDEGAPYRAAGDSRLHARVDNNTGRSKTLEARGILCDTIDVCFETFVEDVETDWRDTTRFMVQVGKCKAEAMSHDAAAARYPEVSQRIKAFWNTLLVGQTSGPDEFGLDENKSHHPYEHWLPLIPSSWQHSTPPMVPITTGLVEMEEGFKAVQRAQEKIRSEPGGAWVDHKEDYSRDARAAARSWLQQPYDLYHRPFRFQNMIPDPYWEARQRGGDELLRQSTRTAQANDAGKPLGIGEAQKQQLLQTHQNLIRETPSMVPRCALPAGMEKYALGRSFFVTKAGRFGLGPRDTKAGDAVAVMSGSGVPFVLRERIDGEADSQTWRLVGECYVGGVMAGEMMGEEEVKMGRILLC</sequence>
<reference evidence="2" key="1">
    <citation type="submission" date="2023-06" db="EMBL/GenBank/DDBJ databases">
        <title>Genome-scale phylogeny and comparative genomics of the fungal order Sordariales.</title>
        <authorList>
            <consortium name="Lawrence Berkeley National Laboratory"/>
            <person name="Hensen N."/>
            <person name="Bonometti L."/>
            <person name="Westerberg I."/>
            <person name="Brannstrom I.O."/>
            <person name="Guillou S."/>
            <person name="Cros-Aarteil S."/>
            <person name="Calhoun S."/>
            <person name="Haridas S."/>
            <person name="Kuo A."/>
            <person name="Mondo S."/>
            <person name="Pangilinan J."/>
            <person name="Riley R."/>
            <person name="Labutti K."/>
            <person name="Andreopoulos B."/>
            <person name="Lipzen A."/>
            <person name="Chen C."/>
            <person name="Yanf M."/>
            <person name="Daum C."/>
            <person name="Ng V."/>
            <person name="Clum A."/>
            <person name="Steindorff A."/>
            <person name="Ohm R."/>
            <person name="Martin F."/>
            <person name="Silar P."/>
            <person name="Natvig D."/>
            <person name="Lalanne C."/>
            <person name="Gautier V."/>
            <person name="Ament-Velasquez S.L."/>
            <person name="Kruys A."/>
            <person name="Hutchinson M.I."/>
            <person name="Powell A.J."/>
            <person name="Barry K."/>
            <person name="Miller A.N."/>
            <person name="Grigoriev I.V."/>
            <person name="Debuchy R."/>
            <person name="Gladieux P."/>
            <person name="Thoren M.H."/>
            <person name="Johannesson H."/>
        </authorList>
    </citation>
    <scope>NUCLEOTIDE SEQUENCE</scope>
    <source>
        <strain evidence="2">PSN4</strain>
    </source>
</reference>
<dbReference type="PANTHER" id="PTHR24148">
    <property type="entry name" value="ANKYRIN REPEAT DOMAIN-CONTAINING PROTEIN 39 HOMOLOG-RELATED"/>
    <property type="match status" value="1"/>
</dbReference>
<organism evidence="2 3">
    <name type="scientific">Echria macrotheca</name>
    <dbReference type="NCBI Taxonomy" id="438768"/>
    <lineage>
        <taxon>Eukaryota</taxon>
        <taxon>Fungi</taxon>
        <taxon>Dikarya</taxon>
        <taxon>Ascomycota</taxon>
        <taxon>Pezizomycotina</taxon>
        <taxon>Sordariomycetes</taxon>
        <taxon>Sordariomycetidae</taxon>
        <taxon>Sordariales</taxon>
        <taxon>Schizotheciaceae</taxon>
        <taxon>Echria</taxon>
    </lineage>
</organism>
<dbReference type="EMBL" id="MU839837">
    <property type="protein sequence ID" value="KAK1753600.1"/>
    <property type="molecule type" value="Genomic_DNA"/>
</dbReference>
<evidence type="ECO:0000313" key="3">
    <source>
        <dbReference type="Proteomes" id="UP001239445"/>
    </source>
</evidence>
<keyword evidence="3" id="KW-1185">Reference proteome</keyword>
<dbReference type="AlphaFoldDB" id="A0AAJ0F9Y2"/>
<dbReference type="Pfam" id="PF26639">
    <property type="entry name" value="Het-6_barrel"/>
    <property type="match status" value="1"/>
</dbReference>
<dbReference type="PANTHER" id="PTHR24148:SF73">
    <property type="entry name" value="HET DOMAIN PROTEIN (AFU_ORTHOLOGUE AFUA_8G01020)"/>
    <property type="match status" value="1"/>
</dbReference>